<accession>A0AA88GZH9</accession>
<feature type="compositionally biased region" description="Acidic residues" evidence="2">
    <location>
        <begin position="172"/>
        <end position="191"/>
    </location>
</feature>
<evidence type="ECO:0000259" key="3">
    <source>
        <dbReference type="PROSITE" id="PS51126"/>
    </source>
</evidence>
<feature type="compositionally biased region" description="Basic and acidic residues" evidence="2">
    <location>
        <begin position="192"/>
        <end position="210"/>
    </location>
</feature>
<name>A0AA88GZH9_NAELO</name>
<dbReference type="Gene3D" id="1.10.287.1490">
    <property type="match status" value="1"/>
</dbReference>
<dbReference type="RefSeq" id="XP_044552836.1">
    <property type="nucleotide sequence ID" value="XM_044692290.1"/>
</dbReference>
<gene>
    <name evidence="5" type="ORF">C9374_000283</name>
</gene>
<feature type="compositionally biased region" description="Basic and acidic residues" evidence="2">
    <location>
        <begin position="318"/>
        <end position="350"/>
    </location>
</feature>
<evidence type="ECO:0008006" key="7">
    <source>
        <dbReference type="Google" id="ProtNLM"/>
    </source>
</evidence>
<evidence type="ECO:0000313" key="6">
    <source>
        <dbReference type="Proteomes" id="UP000816034"/>
    </source>
</evidence>
<feature type="compositionally biased region" description="Acidic residues" evidence="2">
    <location>
        <begin position="211"/>
        <end position="234"/>
    </location>
</feature>
<dbReference type="Pfam" id="PF01843">
    <property type="entry name" value="DIL"/>
    <property type="match status" value="1"/>
</dbReference>
<dbReference type="SMART" id="SM01132">
    <property type="entry name" value="DIL"/>
    <property type="match status" value="1"/>
</dbReference>
<evidence type="ECO:0000256" key="1">
    <source>
        <dbReference type="SAM" id="Coils"/>
    </source>
</evidence>
<feature type="domain" description="Dilute" evidence="3">
    <location>
        <begin position="1293"/>
        <end position="1598"/>
    </location>
</feature>
<dbReference type="EMBL" id="PYSW02000009">
    <property type="protein sequence ID" value="KAG2388844.1"/>
    <property type="molecule type" value="Genomic_DNA"/>
</dbReference>
<feature type="region of interest" description="Disordered" evidence="2">
    <location>
        <begin position="888"/>
        <end position="915"/>
    </location>
</feature>
<sequence length="1657" mass="192178">MFKKLQNKVAQQVTNREAFKFQFNLSIDYLSDLKEKKKDECTYAISWKRGKKRKGETDFHKAEGSRVVWNTSFKFNGTLYFKKGKFQKKDLQITLEEKGKNNKTTTIAKETLDLALLVDEDSEQTNTKDVELVTKDSKAKLKLVINSKCLKDQNPNDDDFTAVSTYTGPGEEAADDEGTNNDVDKDEDIEEHDYNDHHFDEEDDHNKHEDIEEEYNLGDEKDEHDEEPVADVDEELQKIEEEIGGVEEEEEPEENHSDTNHTEERTDESAHANTSEVTNQEIAELEKQLSNQKKKMKLLLRQIKELKANDKTNLLKKTQRERDSLLEKLKSMQKENEELKVQRDKAQEAQQEVDGKLFELSLKQKQSQKNEAEIKKLKDRIKQLEEENESGRSSSSKQKQAISFEYDEKIQNLEDEISTLREKAREYQESVTEDKKQIEKLKKDNDRMQEELKAQKVNYESELTSHDTRYQKEIDNLKQELLKEKEERKTETNSLKQDAARLKEERKNLAELVTQQGKEITLASKQRELLLSCLTEFKSLKSKVQNTLVNTASSLGNNEEIASVLMHSDSFSEILEMMKNGTEESIQKAKLQLENEVKEEISAISDVLVMKLAQLENQSSIVREQNDSLQESLRISKQEKDDKLKEIATLQESLKEITNQQNELLQSLTNERQLYKEELDSYMKKLATKEEEITQMQSEKKHLLSSTQDEINKLKESLLAMEKERNALKIESENLGTEMTSLQQNKELLEHTLNQQIVNLKNQLDEAKKQQSSNESEAILDLTSKLSDSREKLQLTEKQNIENIFKVESQEKTISSLQTRISSLTTELEEIQNKYDQIAKSEQQKDTSIRDLEQQLSNLNQKYQEQEDLRVKAEDSLKEELNSLRDMTTKLNSVHDSNSASKTSERQHAKISPLELSNEAQKLKNVEIDLNKLIETLRQERMNLDGQITELKSNNEMLQSKLNEKEHLLNEKSEEIAQLSKNSASMDDLVKKQKVNLEKKLADTENQLKEHEKQISALNQSLEEKNEEVSTLEKELETAKEENKSHLLEVKKLEKHIQILQDDNAEKDSRIEQIENDLSEMEEKLYKAEKSCSELEEELATKEKEIKSLKKNSDKTKNDEDKIREKERVIEELEEKLQEFEQQKIELSQIKQERKELETDIEKWKEENDELNQKIEYLDERNSELESKLKKSKTTIVELEEEVEELKSQSSKFNKQLEESQKSKSVNDQDVKKIKEQLSNLQTQECERFLVESAIIHSQAGDFLGSSKVPCPAKILFLSALRFSPETHKYFCTNVIKALSYIVHRYARDEEMMIYWVNCMYRILNLIQNSGNESQVHHSLENMEPVNVNAVLSSQNTETAVYVEPPTFSSNEGDEVLVSDIQEFTDAICEQLSIAYLNLCTRIVQQLKERLLKAVFNPKQASSKSTDGGPDMRICCSILNDVYQRFEQQKLDKRVTNHLFENLACCLDSLIFNQFVRDNTSASKGLQVKMSVTFLENWFTSKGIVQTLRKNFADDEELEEEKLQVYFTLSRQAADICVIAQTVLLQDEDTRRMVCPELTVQQIAFIYSVYKADEYSTSSFSQRDIEEIIGKRIPHIDAVLSVPVIDFQTYTDISSKSPHHGNVFMFDLVDGHGKLNSLEIPKRFFPTKFADQLGFLK</sequence>
<evidence type="ECO:0000259" key="4">
    <source>
        <dbReference type="PROSITE" id="PS51840"/>
    </source>
</evidence>
<dbReference type="PROSITE" id="PS51126">
    <property type="entry name" value="DILUTE"/>
    <property type="match status" value="1"/>
</dbReference>
<comment type="caution">
    <text evidence="5">The sequence shown here is derived from an EMBL/GenBank/DDBJ whole genome shotgun (WGS) entry which is preliminary data.</text>
</comment>
<feature type="compositionally biased region" description="Polar residues" evidence="2">
    <location>
        <begin position="271"/>
        <end position="281"/>
    </location>
</feature>
<feature type="compositionally biased region" description="Acidic residues" evidence="2">
    <location>
        <begin position="242"/>
        <end position="253"/>
    </location>
</feature>
<dbReference type="SUPFAM" id="SSF57997">
    <property type="entry name" value="Tropomyosin"/>
    <property type="match status" value="1"/>
</dbReference>
<feature type="coiled-coil region" evidence="1">
    <location>
        <begin position="579"/>
        <end position="876"/>
    </location>
</feature>
<dbReference type="PANTHER" id="PTHR43977">
    <property type="entry name" value="STRUCTURAL MAINTENANCE OF CHROMOSOMES PROTEIN 3"/>
    <property type="match status" value="1"/>
</dbReference>
<dbReference type="InterPro" id="IPR002710">
    <property type="entry name" value="Dilute_dom"/>
</dbReference>
<feature type="compositionally biased region" description="Polar residues" evidence="2">
    <location>
        <begin position="888"/>
        <end position="902"/>
    </location>
</feature>
<evidence type="ECO:0000313" key="5">
    <source>
        <dbReference type="EMBL" id="KAG2388844.1"/>
    </source>
</evidence>
<keyword evidence="6" id="KW-1185">Reference proteome</keyword>
<evidence type="ECO:0000256" key="2">
    <source>
        <dbReference type="SAM" id="MobiDB-lite"/>
    </source>
</evidence>
<feature type="compositionally biased region" description="Basic and acidic residues" evidence="2">
    <location>
        <begin position="254"/>
        <end position="270"/>
    </location>
</feature>
<proteinExistence type="predicted"/>
<reference evidence="5 6" key="1">
    <citation type="journal article" date="2018" name="BMC Genomics">
        <title>The genome of Naegleria lovaniensis, the basis for a comparative approach to unravel pathogenicity factors of the human pathogenic amoeba N. fowleri.</title>
        <authorList>
            <person name="Liechti N."/>
            <person name="Schurch N."/>
            <person name="Bruggmann R."/>
            <person name="Wittwer M."/>
        </authorList>
    </citation>
    <scope>NUCLEOTIDE SEQUENCE [LARGE SCALE GENOMIC DNA]</scope>
    <source>
        <strain evidence="5 6">ATCC 30569</strain>
    </source>
</reference>
<dbReference type="Proteomes" id="UP000816034">
    <property type="component" value="Unassembled WGS sequence"/>
</dbReference>
<feature type="region of interest" description="Disordered" evidence="2">
    <location>
        <begin position="1105"/>
        <end position="1124"/>
    </location>
</feature>
<feature type="domain" description="C2 NT-type" evidence="4">
    <location>
        <begin position="11"/>
        <end position="149"/>
    </location>
</feature>
<keyword evidence="1" id="KW-0175">Coiled coil</keyword>
<dbReference type="Pfam" id="PF10358">
    <property type="entry name" value="NT-C2"/>
    <property type="match status" value="1"/>
</dbReference>
<dbReference type="InterPro" id="IPR019448">
    <property type="entry name" value="NT-C2"/>
</dbReference>
<dbReference type="GeneID" id="68092745"/>
<feature type="region of interest" description="Disordered" evidence="2">
    <location>
        <begin position="153"/>
        <end position="289"/>
    </location>
</feature>
<dbReference type="PROSITE" id="PS51840">
    <property type="entry name" value="C2_NT"/>
    <property type="match status" value="1"/>
</dbReference>
<feature type="region of interest" description="Disordered" evidence="2">
    <location>
        <begin position="383"/>
        <end position="404"/>
    </location>
</feature>
<organism evidence="5 6">
    <name type="scientific">Naegleria lovaniensis</name>
    <name type="common">Amoeba</name>
    <dbReference type="NCBI Taxonomy" id="51637"/>
    <lineage>
        <taxon>Eukaryota</taxon>
        <taxon>Discoba</taxon>
        <taxon>Heterolobosea</taxon>
        <taxon>Tetramitia</taxon>
        <taxon>Eutetramitia</taxon>
        <taxon>Vahlkampfiidae</taxon>
        <taxon>Naegleria</taxon>
    </lineage>
</organism>
<feature type="region of interest" description="Disordered" evidence="2">
    <location>
        <begin position="309"/>
        <end position="350"/>
    </location>
</feature>
<protein>
    <recommendedName>
        <fullName evidence="7">C2 NT-type domain-containing protein</fullName>
    </recommendedName>
</protein>